<keyword evidence="2" id="KW-1185">Reference proteome</keyword>
<accession>A0AAE7WSU6</accession>
<reference evidence="1" key="1">
    <citation type="submission" date="2021-06" db="EMBL/GenBank/DDBJ databases">
        <title>Complete genome sequence of Erwinia phage pEa_SNUABM_7.</title>
        <authorList>
            <person name="Kim S.G."/>
            <person name="Park S.C."/>
        </authorList>
    </citation>
    <scope>NUCLEOTIDE SEQUENCE</scope>
</reference>
<gene>
    <name evidence="1" type="ORF">pEaSNUABM7_00056</name>
</gene>
<organism evidence="1 2">
    <name type="scientific">Erwinia phage pEa_SNUABM_7</name>
    <dbReference type="NCBI Taxonomy" id="2866695"/>
    <lineage>
        <taxon>Viruses</taxon>
        <taxon>Duplodnaviria</taxon>
        <taxon>Heunggongvirae</taxon>
        <taxon>Uroviricota</taxon>
        <taxon>Caudoviricetes</taxon>
        <taxon>Snuvirus</taxon>
        <taxon>Snuvirus SNUABM7</taxon>
    </lineage>
</organism>
<protein>
    <submittedName>
        <fullName evidence="1">Uncharacterized protein</fullName>
    </submittedName>
</protein>
<name>A0AAE7WSU6_9CAUD</name>
<evidence type="ECO:0000313" key="2">
    <source>
        <dbReference type="Proteomes" id="UP000827609"/>
    </source>
</evidence>
<dbReference type="EMBL" id="MZ475896">
    <property type="protein sequence ID" value="QYW04724.1"/>
    <property type="molecule type" value="Genomic_DNA"/>
</dbReference>
<sequence>MKIPKKWRTASNSLAHTVEIINDNAQLVVVYKVWYARRKRWEYCAEPIEVVLYIIKDLHFGGSLAELRAIKASRKNSN</sequence>
<dbReference type="Proteomes" id="UP000827609">
    <property type="component" value="Segment"/>
</dbReference>
<proteinExistence type="predicted"/>
<evidence type="ECO:0000313" key="1">
    <source>
        <dbReference type="EMBL" id="QYW04724.1"/>
    </source>
</evidence>